<dbReference type="InterPro" id="IPR000524">
    <property type="entry name" value="Tscrpt_reg_HTH_GntR"/>
</dbReference>
<dbReference type="PROSITE" id="PS50949">
    <property type="entry name" value="HTH_GNTR"/>
    <property type="match status" value="1"/>
</dbReference>
<dbReference type="InterPro" id="IPR008920">
    <property type="entry name" value="TF_FadR/GntR_C"/>
</dbReference>
<evidence type="ECO:0000259" key="4">
    <source>
        <dbReference type="PROSITE" id="PS50949"/>
    </source>
</evidence>
<dbReference type="GO" id="GO:0003700">
    <property type="term" value="F:DNA-binding transcription factor activity"/>
    <property type="evidence" value="ECO:0007669"/>
    <property type="project" value="InterPro"/>
</dbReference>
<dbReference type="PANTHER" id="PTHR43537">
    <property type="entry name" value="TRANSCRIPTIONAL REGULATOR, GNTR FAMILY"/>
    <property type="match status" value="1"/>
</dbReference>
<dbReference type="Proteomes" id="UP000024329">
    <property type="component" value="Unassembled WGS sequence"/>
</dbReference>
<evidence type="ECO:0000313" key="6">
    <source>
        <dbReference type="Proteomes" id="UP000024329"/>
    </source>
</evidence>
<reference evidence="5 6" key="1">
    <citation type="submission" date="2014-03" db="EMBL/GenBank/DDBJ databases">
        <title>Whole genome sequence of Novosphingobium resinovorum KF1.</title>
        <authorList>
            <person name="Gan H.M."/>
            <person name="Gan H.Y."/>
            <person name="Chew T.H."/>
            <person name="Savka M.A."/>
        </authorList>
    </citation>
    <scope>NUCLEOTIDE SEQUENCE [LARGE SCALE GENOMIC DNA]</scope>
    <source>
        <strain evidence="5 6">KF1</strain>
    </source>
</reference>
<proteinExistence type="predicted"/>
<dbReference type="Pfam" id="PF00392">
    <property type="entry name" value="GntR"/>
    <property type="match status" value="1"/>
</dbReference>
<dbReference type="SMART" id="SM00345">
    <property type="entry name" value="HTH_GNTR"/>
    <property type="match status" value="1"/>
</dbReference>
<dbReference type="Gene3D" id="1.10.10.10">
    <property type="entry name" value="Winged helix-like DNA-binding domain superfamily/Winged helix DNA-binding domain"/>
    <property type="match status" value="1"/>
</dbReference>
<accession>A0A031K1V2</accession>
<sequence>MTVHQLDRGARGTPAYMEVLARIQRGDVGPGDKLVDTALATELGVSRMPVREALLRLVHEGYLVGTTRGFMLPELSQKDIADIFEIRKMLEPRAAAAAAYNLDAQAVADLEAAYRMACDAVEQDEPLALMQANTRFRQAWLNAVPNPRLAATIGRFVDHVQTVRIGTLHDKETQMVVIALLTDLLEGFRVRNSIAVYDSMTRFVDVAQGRFFALMEKTRADFDNKDIVSGGAL</sequence>
<gene>
    <name evidence="5" type="ORF">BV97_01292</name>
</gene>
<dbReference type="SMART" id="SM00895">
    <property type="entry name" value="FCD"/>
    <property type="match status" value="1"/>
</dbReference>
<keyword evidence="2" id="KW-0238">DNA-binding</keyword>
<dbReference type="SUPFAM" id="SSF48008">
    <property type="entry name" value="GntR ligand-binding domain-like"/>
    <property type="match status" value="1"/>
</dbReference>
<dbReference type="PANTHER" id="PTHR43537:SF24">
    <property type="entry name" value="GLUCONATE OPERON TRANSCRIPTIONAL REPRESSOR"/>
    <property type="match status" value="1"/>
</dbReference>
<evidence type="ECO:0000313" key="5">
    <source>
        <dbReference type="EMBL" id="EZP83189.1"/>
    </source>
</evidence>
<dbReference type="InterPro" id="IPR036390">
    <property type="entry name" value="WH_DNA-bd_sf"/>
</dbReference>
<dbReference type="PATRIC" id="fig|158500.4.peg.1330"/>
<dbReference type="eggNOG" id="COG1802">
    <property type="taxonomic scope" value="Bacteria"/>
</dbReference>
<dbReference type="AlphaFoldDB" id="A0A031K1V2"/>
<evidence type="ECO:0000256" key="1">
    <source>
        <dbReference type="ARBA" id="ARBA00023015"/>
    </source>
</evidence>
<organism evidence="5 6">
    <name type="scientific">Novosphingobium resinovorum</name>
    <dbReference type="NCBI Taxonomy" id="158500"/>
    <lineage>
        <taxon>Bacteria</taxon>
        <taxon>Pseudomonadati</taxon>
        <taxon>Pseudomonadota</taxon>
        <taxon>Alphaproteobacteria</taxon>
        <taxon>Sphingomonadales</taxon>
        <taxon>Sphingomonadaceae</taxon>
        <taxon>Novosphingobium</taxon>
    </lineage>
</organism>
<feature type="domain" description="HTH gntR-type" evidence="4">
    <location>
        <begin position="9"/>
        <end position="75"/>
    </location>
</feature>
<comment type="caution">
    <text evidence="5">The sequence shown here is derived from an EMBL/GenBank/DDBJ whole genome shotgun (WGS) entry which is preliminary data.</text>
</comment>
<dbReference type="InterPro" id="IPR011711">
    <property type="entry name" value="GntR_C"/>
</dbReference>
<dbReference type="Pfam" id="PF07729">
    <property type="entry name" value="FCD"/>
    <property type="match status" value="1"/>
</dbReference>
<protein>
    <submittedName>
        <fullName evidence="5">GntR family transcriptional regulator</fullName>
    </submittedName>
</protein>
<dbReference type="EMBL" id="JFYZ01000003">
    <property type="protein sequence ID" value="EZP83189.1"/>
    <property type="molecule type" value="Genomic_DNA"/>
</dbReference>
<dbReference type="OrthoDB" id="9810548at2"/>
<evidence type="ECO:0000256" key="2">
    <source>
        <dbReference type="ARBA" id="ARBA00023125"/>
    </source>
</evidence>
<evidence type="ECO:0000256" key="3">
    <source>
        <dbReference type="ARBA" id="ARBA00023163"/>
    </source>
</evidence>
<dbReference type="RefSeq" id="WP_008831201.1">
    <property type="nucleotide sequence ID" value="NZ_CP017075.1"/>
</dbReference>
<dbReference type="STRING" id="158500.BES08_06635"/>
<dbReference type="InterPro" id="IPR036388">
    <property type="entry name" value="WH-like_DNA-bd_sf"/>
</dbReference>
<dbReference type="SUPFAM" id="SSF46785">
    <property type="entry name" value="Winged helix' DNA-binding domain"/>
    <property type="match status" value="1"/>
</dbReference>
<keyword evidence="1" id="KW-0805">Transcription regulation</keyword>
<name>A0A031K1V2_9SPHN</name>
<keyword evidence="3" id="KW-0804">Transcription</keyword>
<dbReference type="GO" id="GO:0003677">
    <property type="term" value="F:DNA binding"/>
    <property type="evidence" value="ECO:0007669"/>
    <property type="project" value="UniProtKB-KW"/>
</dbReference>
<dbReference type="Gene3D" id="1.20.120.530">
    <property type="entry name" value="GntR ligand-binding domain-like"/>
    <property type="match status" value="1"/>
</dbReference>